<evidence type="ECO:0000313" key="3">
    <source>
        <dbReference type="Proteomes" id="UP000235388"/>
    </source>
</evidence>
<evidence type="ECO:0000313" key="2">
    <source>
        <dbReference type="EMBL" id="PLW11756.1"/>
    </source>
</evidence>
<dbReference type="Proteomes" id="UP000235388">
    <property type="component" value="Unassembled WGS sequence"/>
</dbReference>
<organism evidence="2 3">
    <name type="scientific">Puccinia coronata f. sp. avenae</name>
    <dbReference type="NCBI Taxonomy" id="200324"/>
    <lineage>
        <taxon>Eukaryota</taxon>
        <taxon>Fungi</taxon>
        <taxon>Dikarya</taxon>
        <taxon>Basidiomycota</taxon>
        <taxon>Pucciniomycotina</taxon>
        <taxon>Pucciniomycetes</taxon>
        <taxon>Pucciniales</taxon>
        <taxon>Pucciniaceae</taxon>
        <taxon>Puccinia</taxon>
    </lineage>
</organism>
<name>A0A2N5SET8_9BASI</name>
<feature type="compositionally biased region" description="Polar residues" evidence="1">
    <location>
        <begin position="126"/>
        <end position="147"/>
    </location>
</feature>
<feature type="region of interest" description="Disordered" evidence="1">
    <location>
        <begin position="126"/>
        <end position="150"/>
    </location>
</feature>
<dbReference type="STRING" id="200324.A0A2N5SET8"/>
<reference evidence="2 3" key="1">
    <citation type="submission" date="2017-11" db="EMBL/GenBank/DDBJ databases">
        <title>De novo assembly and phasing of dikaryotic genomes from two isolates of Puccinia coronata f. sp. avenae, the causal agent of oat crown rust.</title>
        <authorList>
            <person name="Miller M.E."/>
            <person name="Zhang Y."/>
            <person name="Omidvar V."/>
            <person name="Sperschneider J."/>
            <person name="Schwessinger B."/>
            <person name="Raley C."/>
            <person name="Palmer J.M."/>
            <person name="Garnica D."/>
            <person name="Upadhyaya N."/>
            <person name="Rathjen J."/>
            <person name="Taylor J.M."/>
            <person name="Park R.F."/>
            <person name="Dodds P.N."/>
            <person name="Hirsch C.D."/>
            <person name="Kianian S.F."/>
            <person name="Figueroa M."/>
        </authorList>
    </citation>
    <scope>NUCLEOTIDE SEQUENCE [LARGE SCALE GENOMIC DNA]</scope>
    <source>
        <strain evidence="2">12NC29</strain>
    </source>
</reference>
<sequence>MPLRAARAALIHPRTVGDALRFERCSNSRVRPVVGQALSDRSTCRRVGQACPISSWDRLHRTSRDRSDKSVRPVGSRFGRTVSVRPPVEHGCSSTARAAVFDRKPKTVPPDPTYRLDQTSAVTNLVGPTTSSKQAQHQTPSRRTQSSPERRFETHLLNSLSRLHLRQMRFQSLIPLMMVALLATVFVDVNGTACPSCQIDMQREITVHKCTTIMQCKHTCGSTWNVPLDRCMPCQVIFPHEAPQCLRRHAEEKCIRCERANVPDEEADPR</sequence>
<keyword evidence="3" id="KW-1185">Reference proteome</keyword>
<dbReference type="AlphaFoldDB" id="A0A2N5SET8"/>
<dbReference type="EMBL" id="PGCJ01001007">
    <property type="protein sequence ID" value="PLW11756.1"/>
    <property type="molecule type" value="Genomic_DNA"/>
</dbReference>
<evidence type="ECO:0000256" key="1">
    <source>
        <dbReference type="SAM" id="MobiDB-lite"/>
    </source>
</evidence>
<comment type="caution">
    <text evidence="2">The sequence shown here is derived from an EMBL/GenBank/DDBJ whole genome shotgun (WGS) entry which is preliminary data.</text>
</comment>
<proteinExistence type="predicted"/>
<accession>A0A2N5SET8</accession>
<gene>
    <name evidence="2" type="ORF">PCANC_21182</name>
</gene>
<protein>
    <submittedName>
        <fullName evidence="2">Uncharacterized protein</fullName>
    </submittedName>
</protein>